<dbReference type="GO" id="GO:0008233">
    <property type="term" value="F:peptidase activity"/>
    <property type="evidence" value="ECO:0007669"/>
    <property type="project" value="InterPro"/>
</dbReference>
<name>A0A2Z4GAG8_9BACT</name>
<proteinExistence type="predicted"/>
<evidence type="ECO:0000313" key="4">
    <source>
        <dbReference type="Proteomes" id="UP000249873"/>
    </source>
</evidence>
<reference evidence="3 4" key="1">
    <citation type="submission" date="2018-05" db="EMBL/GenBank/DDBJ databases">
        <title>Complete genome sequence of Arcticibacterium luteifluviistationis SM1504T, a cytophagaceae bacterium isolated from Arctic surface seawater.</title>
        <authorList>
            <person name="Li Y."/>
            <person name="Qin Q.-L."/>
        </authorList>
    </citation>
    <scope>NUCLEOTIDE SEQUENCE [LARGE SCALE GENOMIC DNA]</scope>
    <source>
        <strain evidence="3 4">SM1504</strain>
    </source>
</reference>
<feature type="transmembrane region" description="Helical" evidence="1">
    <location>
        <begin position="7"/>
        <end position="24"/>
    </location>
</feature>
<dbReference type="Pfam" id="PF13539">
    <property type="entry name" value="Peptidase_M15_4"/>
    <property type="match status" value="1"/>
</dbReference>
<dbReference type="SUPFAM" id="SSF55166">
    <property type="entry name" value="Hedgehog/DD-peptidase"/>
    <property type="match status" value="1"/>
</dbReference>
<dbReference type="OrthoDB" id="979252at2"/>
<organism evidence="3 4">
    <name type="scientific">Arcticibacterium luteifluviistationis</name>
    <dbReference type="NCBI Taxonomy" id="1784714"/>
    <lineage>
        <taxon>Bacteria</taxon>
        <taxon>Pseudomonadati</taxon>
        <taxon>Bacteroidota</taxon>
        <taxon>Cytophagia</taxon>
        <taxon>Cytophagales</taxon>
        <taxon>Leadbetterellaceae</taxon>
        <taxon>Arcticibacterium</taxon>
    </lineage>
</organism>
<dbReference type="InterPro" id="IPR009045">
    <property type="entry name" value="Zn_M74/Hedgehog-like"/>
</dbReference>
<evidence type="ECO:0000259" key="2">
    <source>
        <dbReference type="Pfam" id="PF13539"/>
    </source>
</evidence>
<sequence>MKSRLKKVLIPLFLGFIGLCYFLFNNQFWTHLNTDNFETLAEYEGENISGLWGRQILVHKKFVPYLNKIEDLAVKNNIELTINQGYRSNKHPLLGAIVKPSKVSNHLAGFAIDFNIKHEGTTYSSKKLKRAQLVNLPKDLQNFIKDIRQEKGLRWGGDFNTQDPVHIDFPINIRNKKTWSNYARLSAIDYENASFKYQFW</sequence>
<dbReference type="InterPro" id="IPR039561">
    <property type="entry name" value="Peptidase_M15C"/>
</dbReference>
<keyword evidence="1" id="KW-0812">Transmembrane</keyword>
<dbReference type="KEGG" id="als:DJ013_08755"/>
<dbReference type="Proteomes" id="UP000249873">
    <property type="component" value="Chromosome"/>
</dbReference>
<dbReference type="RefSeq" id="WP_111371390.1">
    <property type="nucleotide sequence ID" value="NZ_CP029480.1"/>
</dbReference>
<keyword evidence="4" id="KW-1185">Reference proteome</keyword>
<gene>
    <name evidence="3" type="ORF">DJ013_08755</name>
</gene>
<protein>
    <recommendedName>
        <fullName evidence="2">Peptidase M15C domain-containing protein</fullName>
    </recommendedName>
</protein>
<accession>A0A2Z4GAG8</accession>
<dbReference type="Gene3D" id="3.30.1380.10">
    <property type="match status" value="1"/>
</dbReference>
<keyword evidence="1" id="KW-0472">Membrane</keyword>
<keyword evidence="1" id="KW-1133">Transmembrane helix</keyword>
<evidence type="ECO:0000313" key="3">
    <source>
        <dbReference type="EMBL" id="AWV98252.1"/>
    </source>
</evidence>
<dbReference type="EMBL" id="CP029480">
    <property type="protein sequence ID" value="AWV98252.1"/>
    <property type="molecule type" value="Genomic_DNA"/>
</dbReference>
<dbReference type="AlphaFoldDB" id="A0A2Z4GAG8"/>
<feature type="domain" description="Peptidase M15C" evidence="2">
    <location>
        <begin position="101"/>
        <end position="168"/>
    </location>
</feature>
<evidence type="ECO:0000256" key="1">
    <source>
        <dbReference type="SAM" id="Phobius"/>
    </source>
</evidence>